<dbReference type="Proteomes" id="UP001445335">
    <property type="component" value="Unassembled WGS sequence"/>
</dbReference>
<accession>A0AAW1RE28</accession>
<organism evidence="1 2">
    <name type="scientific">Elliptochloris bilobata</name>
    <dbReference type="NCBI Taxonomy" id="381761"/>
    <lineage>
        <taxon>Eukaryota</taxon>
        <taxon>Viridiplantae</taxon>
        <taxon>Chlorophyta</taxon>
        <taxon>core chlorophytes</taxon>
        <taxon>Trebouxiophyceae</taxon>
        <taxon>Trebouxiophyceae incertae sedis</taxon>
        <taxon>Elliptochloris clade</taxon>
        <taxon>Elliptochloris</taxon>
    </lineage>
</organism>
<dbReference type="Gene3D" id="1.10.472.10">
    <property type="entry name" value="Cyclin-like"/>
    <property type="match status" value="1"/>
</dbReference>
<proteinExistence type="predicted"/>
<name>A0AAW1RE28_9CHLO</name>
<dbReference type="SUPFAM" id="SSF47954">
    <property type="entry name" value="Cyclin-like"/>
    <property type="match status" value="1"/>
</dbReference>
<dbReference type="AlphaFoldDB" id="A0AAW1RE28"/>
<dbReference type="InterPro" id="IPR036915">
    <property type="entry name" value="Cyclin-like_sf"/>
</dbReference>
<sequence>MDAPAGRGCLWDTSGRVIVRAGDDGAAAGAMMVGRQGVTARHLTSTKQSQAKLALELIVGQLLLPPPLVLQAGAIYERAAPLCGGAGGMPTRVLAGVALLAAARLERLPVFLVEVSAALDMSVFAFGRAFKYALDCLGMEAPPPPTGVYVRRVACSLPALAQRPLQAAVLRDQSALAAWADGAVLGAVPMMTAAAQLQLAAARHGVRLDPAELAARFHLNAARLVEQDCLHRRALVAAAAQAPWLRGVTMRNEALPGQRRGRVP</sequence>
<evidence type="ECO:0000313" key="2">
    <source>
        <dbReference type="Proteomes" id="UP001445335"/>
    </source>
</evidence>
<protein>
    <submittedName>
        <fullName evidence="1">Uncharacterized protein</fullName>
    </submittedName>
</protein>
<dbReference type="EMBL" id="JALJOU010000044">
    <property type="protein sequence ID" value="KAK9831880.1"/>
    <property type="molecule type" value="Genomic_DNA"/>
</dbReference>
<reference evidence="1 2" key="1">
    <citation type="journal article" date="2024" name="Nat. Commun.">
        <title>Phylogenomics reveals the evolutionary origins of lichenization in chlorophyte algae.</title>
        <authorList>
            <person name="Puginier C."/>
            <person name="Libourel C."/>
            <person name="Otte J."/>
            <person name="Skaloud P."/>
            <person name="Haon M."/>
            <person name="Grisel S."/>
            <person name="Petersen M."/>
            <person name="Berrin J.G."/>
            <person name="Delaux P.M."/>
            <person name="Dal Grande F."/>
            <person name="Keller J."/>
        </authorList>
    </citation>
    <scope>NUCLEOTIDE SEQUENCE [LARGE SCALE GENOMIC DNA]</scope>
    <source>
        <strain evidence="1 2">SAG 245.80</strain>
    </source>
</reference>
<comment type="caution">
    <text evidence="1">The sequence shown here is derived from an EMBL/GenBank/DDBJ whole genome shotgun (WGS) entry which is preliminary data.</text>
</comment>
<evidence type="ECO:0000313" key="1">
    <source>
        <dbReference type="EMBL" id="KAK9831880.1"/>
    </source>
</evidence>
<gene>
    <name evidence="1" type="ORF">WJX81_004891</name>
</gene>
<keyword evidence="2" id="KW-1185">Reference proteome</keyword>